<proteinExistence type="predicted"/>
<dbReference type="AlphaFoldDB" id="A0A6C0ELH0"/>
<dbReference type="EMBL" id="MN738878">
    <property type="protein sequence ID" value="QHT29501.1"/>
    <property type="molecule type" value="Genomic_DNA"/>
</dbReference>
<accession>A0A6C0ELH0</accession>
<evidence type="ECO:0000313" key="1">
    <source>
        <dbReference type="EMBL" id="QHT29501.1"/>
    </source>
</evidence>
<organism evidence="1">
    <name type="scientific">viral metagenome</name>
    <dbReference type="NCBI Taxonomy" id="1070528"/>
    <lineage>
        <taxon>unclassified sequences</taxon>
        <taxon>metagenomes</taxon>
        <taxon>organismal metagenomes</taxon>
    </lineage>
</organism>
<protein>
    <submittedName>
        <fullName evidence="1">Uncharacterized protein</fullName>
    </submittedName>
</protein>
<reference evidence="1" key="1">
    <citation type="journal article" date="2020" name="Nature">
        <title>Giant virus diversity and host interactions through global metagenomics.</title>
        <authorList>
            <person name="Schulz F."/>
            <person name="Roux S."/>
            <person name="Paez-Espino D."/>
            <person name="Jungbluth S."/>
            <person name="Walsh D.A."/>
            <person name="Denef V.J."/>
            <person name="McMahon K.D."/>
            <person name="Konstantinidis K.T."/>
            <person name="Eloe-Fadrosh E.A."/>
            <person name="Kyrpides N.C."/>
            <person name="Woyke T."/>
        </authorList>
    </citation>
    <scope>NUCLEOTIDE SEQUENCE</scope>
    <source>
        <strain evidence="1">GVMAG-M-3300005589-24</strain>
    </source>
</reference>
<sequence length="99" mass="12342">MASTNYWEQLREAWIEAFKDAHMKVPTSSLAQELMRTHNVRTFERLDWESNATLWYRYDLVKWERHQFYRLWCRLREVIEQRVREREAAKRPLPCVQQK</sequence>
<name>A0A6C0ELH0_9ZZZZ</name>